<reference evidence="2" key="1">
    <citation type="submission" date="2021-02" db="EMBL/GenBank/DDBJ databases">
        <authorList>
            <person name="Bekaert M."/>
        </authorList>
    </citation>
    <scope>NUCLEOTIDE SEQUENCE</scope>
    <source>
        <strain evidence="2">IoA-00</strain>
    </source>
</reference>
<dbReference type="AlphaFoldDB" id="A0A7R8H3X8"/>
<feature type="compositionally biased region" description="Basic and acidic residues" evidence="1">
    <location>
        <begin position="81"/>
        <end position="90"/>
    </location>
</feature>
<evidence type="ECO:0000313" key="3">
    <source>
        <dbReference type="Proteomes" id="UP000675881"/>
    </source>
</evidence>
<dbReference type="Proteomes" id="UP000675881">
    <property type="component" value="Chromosome 14"/>
</dbReference>
<feature type="region of interest" description="Disordered" evidence="1">
    <location>
        <begin position="81"/>
        <end position="105"/>
    </location>
</feature>
<name>A0A7R8H3X8_LEPSM</name>
<gene>
    <name evidence="2" type="ORF">LSAA_5451</name>
</gene>
<proteinExistence type="predicted"/>
<keyword evidence="3" id="KW-1185">Reference proteome</keyword>
<evidence type="ECO:0000313" key="2">
    <source>
        <dbReference type="EMBL" id="CAF2849118.1"/>
    </source>
</evidence>
<evidence type="ECO:0000256" key="1">
    <source>
        <dbReference type="SAM" id="MobiDB-lite"/>
    </source>
</evidence>
<dbReference type="EMBL" id="HG994593">
    <property type="protein sequence ID" value="CAF2849118.1"/>
    <property type="molecule type" value="Genomic_DNA"/>
</dbReference>
<accession>A0A7R8H3X8</accession>
<sequence>MEGPKNKLSSVLPLLLSRHCHRAPDLGPLADRQTKVFERIQKDEKYGDKLRRLRSEMQSLSALSKDMRERASKLREAKEREALNRELKREEEEEEQALLAPREKV</sequence>
<organism evidence="2 3">
    <name type="scientific">Lepeophtheirus salmonis</name>
    <name type="common">Salmon louse</name>
    <name type="synonym">Caligus salmonis</name>
    <dbReference type="NCBI Taxonomy" id="72036"/>
    <lineage>
        <taxon>Eukaryota</taxon>
        <taxon>Metazoa</taxon>
        <taxon>Ecdysozoa</taxon>
        <taxon>Arthropoda</taxon>
        <taxon>Crustacea</taxon>
        <taxon>Multicrustacea</taxon>
        <taxon>Hexanauplia</taxon>
        <taxon>Copepoda</taxon>
        <taxon>Siphonostomatoida</taxon>
        <taxon>Caligidae</taxon>
        <taxon>Lepeophtheirus</taxon>
    </lineage>
</organism>
<protein>
    <submittedName>
        <fullName evidence="2">(salmon louse) hypothetical protein</fullName>
    </submittedName>
</protein>